<dbReference type="Proteomes" id="UP000724874">
    <property type="component" value="Unassembled WGS sequence"/>
</dbReference>
<feature type="chain" id="PRO_5040164530" description="Secreted protein" evidence="1">
    <location>
        <begin position="17"/>
        <end position="89"/>
    </location>
</feature>
<name>A0A9P5NBD2_GYMJU</name>
<comment type="caution">
    <text evidence="2">The sequence shown here is derived from an EMBL/GenBank/DDBJ whole genome shotgun (WGS) entry which is preliminary data.</text>
</comment>
<organism evidence="2 3">
    <name type="scientific">Gymnopilus junonius</name>
    <name type="common">Spectacular rustgill mushroom</name>
    <name type="synonym">Gymnopilus spectabilis subsp. junonius</name>
    <dbReference type="NCBI Taxonomy" id="109634"/>
    <lineage>
        <taxon>Eukaryota</taxon>
        <taxon>Fungi</taxon>
        <taxon>Dikarya</taxon>
        <taxon>Basidiomycota</taxon>
        <taxon>Agaricomycotina</taxon>
        <taxon>Agaricomycetes</taxon>
        <taxon>Agaricomycetidae</taxon>
        <taxon>Agaricales</taxon>
        <taxon>Agaricineae</taxon>
        <taxon>Hymenogastraceae</taxon>
        <taxon>Gymnopilus</taxon>
    </lineage>
</organism>
<gene>
    <name evidence="2" type="ORF">CPB84DRAFT_1798308</name>
</gene>
<evidence type="ECO:0000313" key="3">
    <source>
        <dbReference type="Proteomes" id="UP000724874"/>
    </source>
</evidence>
<proteinExistence type="predicted"/>
<accession>A0A9P5NBD2</accession>
<reference evidence="2" key="1">
    <citation type="submission" date="2020-11" db="EMBL/GenBank/DDBJ databases">
        <authorList>
            <consortium name="DOE Joint Genome Institute"/>
            <person name="Ahrendt S."/>
            <person name="Riley R."/>
            <person name="Andreopoulos W."/>
            <person name="LaButti K."/>
            <person name="Pangilinan J."/>
            <person name="Ruiz-duenas F.J."/>
            <person name="Barrasa J.M."/>
            <person name="Sanchez-Garcia M."/>
            <person name="Camarero S."/>
            <person name="Miyauchi S."/>
            <person name="Serrano A."/>
            <person name="Linde D."/>
            <person name="Babiker R."/>
            <person name="Drula E."/>
            <person name="Ayuso-Fernandez I."/>
            <person name="Pacheco R."/>
            <person name="Padilla G."/>
            <person name="Ferreira P."/>
            <person name="Barriuso J."/>
            <person name="Kellner H."/>
            <person name="Castanera R."/>
            <person name="Alfaro M."/>
            <person name="Ramirez L."/>
            <person name="Pisabarro A.G."/>
            <person name="Kuo A."/>
            <person name="Tritt A."/>
            <person name="Lipzen A."/>
            <person name="He G."/>
            <person name="Yan M."/>
            <person name="Ng V."/>
            <person name="Cullen D."/>
            <person name="Martin F."/>
            <person name="Rosso M.-N."/>
            <person name="Henrissat B."/>
            <person name="Hibbett D."/>
            <person name="Martinez A.T."/>
            <person name="Grigoriev I.V."/>
        </authorList>
    </citation>
    <scope>NUCLEOTIDE SEQUENCE</scope>
    <source>
        <strain evidence="2">AH 44721</strain>
    </source>
</reference>
<feature type="signal peptide" evidence="1">
    <location>
        <begin position="1"/>
        <end position="16"/>
    </location>
</feature>
<sequence length="89" mass="10023">MCSMVLLFSLLAQQGGIVIFDQVHSARPHGCRVLSGFWGRLSCVHSGRRPIFFSFTGSHWWSRRMVGGCCGWDFGQRFSGMSLPLHFLS</sequence>
<keyword evidence="3" id="KW-1185">Reference proteome</keyword>
<keyword evidence="1" id="KW-0732">Signal</keyword>
<dbReference type="EMBL" id="JADNYJ010000234">
    <property type="protein sequence ID" value="KAF8873545.1"/>
    <property type="molecule type" value="Genomic_DNA"/>
</dbReference>
<evidence type="ECO:0000313" key="2">
    <source>
        <dbReference type="EMBL" id="KAF8873545.1"/>
    </source>
</evidence>
<evidence type="ECO:0000256" key="1">
    <source>
        <dbReference type="SAM" id="SignalP"/>
    </source>
</evidence>
<protein>
    <recommendedName>
        <fullName evidence="4">Secreted protein</fullName>
    </recommendedName>
</protein>
<dbReference type="AlphaFoldDB" id="A0A9P5NBD2"/>
<evidence type="ECO:0008006" key="4">
    <source>
        <dbReference type="Google" id="ProtNLM"/>
    </source>
</evidence>